<accession>A0AC61NM24</accession>
<evidence type="ECO:0000313" key="1">
    <source>
        <dbReference type="EMBL" id="QZE13427.1"/>
    </source>
</evidence>
<reference evidence="1" key="1">
    <citation type="submission" date="2021-08" db="EMBL/GenBank/DDBJ databases">
        <title>Novel anaerobic bacterium isolated from sea squirt in East Sea, Republic of Korea.</title>
        <authorList>
            <person name="Nguyen T.H."/>
            <person name="Li Z."/>
            <person name="Lee Y.-J."/>
            <person name="Ko J."/>
            <person name="Kim S.-G."/>
        </authorList>
    </citation>
    <scope>NUCLEOTIDE SEQUENCE</scope>
    <source>
        <strain evidence="1">KCTC 25031</strain>
    </source>
</reference>
<dbReference type="EMBL" id="CP081303">
    <property type="protein sequence ID" value="QZE13427.1"/>
    <property type="molecule type" value="Genomic_DNA"/>
</dbReference>
<gene>
    <name evidence="1" type="ORF">K4L44_12665</name>
</gene>
<proteinExistence type="predicted"/>
<protein>
    <submittedName>
        <fullName evidence="1">Oligosaccharide flippase family protein</fullName>
    </submittedName>
</protein>
<sequence>MNKINLLNSDIKKIFKNFSVIGTAHVLNMLIPLIVYPILIRRLGANLYGQVVLVLSVVQYFSLIINFGLNTIGIKDISKCESDDELGDVFCTIYFIRFLLLILCAIIYFTIGFIFINDFRTTPLYFYSFGILLYDSFIPLWFFQGVERVKVMSILILITRLLGAGLVICFVQTKVDHYLIPVCYFIGHIVAIVIGLFIVNKDYNFKPSVPSLQKSLYTIKAGAPLFLSQFSLLLRDRGIVILSGIFFSNTIVAYYDLSSKIVNIYLNFYNQLPIVALPRVIKSKKSVLLFKQLILLTIIIGSIGIFGCLIIGDKVVLFLGSNKMYSSIFLLKIISPLLIITPLNTLLNYYFISIGAQKRVLYYTFFSAVLFLILSCSLLLFKDIKVSIFILILVGVIELFFKSKEFRSSANESR</sequence>
<name>A0AC61NM24_9BACT</name>
<dbReference type="Proteomes" id="UP000826212">
    <property type="component" value="Chromosome"/>
</dbReference>
<organism evidence="1 2">
    <name type="scientific">Halosquirtibacter laminarini</name>
    <dbReference type="NCBI Taxonomy" id="3374600"/>
    <lineage>
        <taxon>Bacteria</taxon>
        <taxon>Pseudomonadati</taxon>
        <taxon>Bacteroidota</taxon>
        <taxon>Bacteroidia</taxon>
        <taxon>Marinilabiliales</taxon>
        <taxon>Prolixibacteraceae</taxon>
        <taxon>Halosquirtibacter</taxon>
    </lineage>
</organism>
<keyword evidence="2" id="KW-1185">Reference proteome</keyword>
<evidence type="ECO:0000313" key="2">
    <source>
        <dbReference type="Proteomes" id="UP000826212"/>
    </source>
</evidence>